<organism evidence="1 2">
    <name type="scientific">Vitis vinifera</name>
    <name type="common">Grape</name>
    <dbReference type="NCBI Taxonomy" id="29760"/>
    <lineage>
        <taxon>Eukaryota</taxon>
        <taxon>Viridiplantae</taxon>
        <taxon>Streptophyta</taxon>
        <taxon>Embryophyta</taxon>
        <taxon>Tracheophyta</taxon>
        <taxon>Spermatophyta</taxon>
        <taxon>Magnoliopsida</taxon>
        <taxon>eudicotyledons</taxon>
        <taxon>Gunneridae</taxon>
        <taxon>Pentapetalae</taxon>
        <taxon>rosids</taxon>
        <taxon>Vitales</taxon>
        <taxon>Vitaceae</taxon>
        <taxon>Viteae</taxon>
        <taxon>Vitis</taxon>
    </lineage>
</organism>
<sequence length="61" mass="6279">MPTTSISISISISTSTSSCLSPPPPPPPPLCYPALPYSTSPTPCPLLLASFRRPAGPTTKP</sequence>
<protein>
    <submittedName>
        <fullName evidence="1">Uncharacterized protein</fullName>
    </submittedName>
</protein>
<evidence type="ECO:0000313" key="1">
    <source>
        <dbReference type="EMBL" id="RVX15420.1"/>
    </source>
</evidence>
<proteinExistence type="predicted"/>
<dbReference type="AlphaFoldDB" id="A0A438K2J1"/>
<name>A0A438K2J1_VITVI</name>
<evidence type="ECO:0000313" key="2">
    <source>
        <dbReference type="Proteomes" id="UP000288805"/>
    </source>
</evidence>
<gene>
    <name evidence="1" type="ORF">CK203_009321</name>
</gene>
<dbReference type="EMBL" id="QGNW01000018">
    <property type="protein sequence ID" value="RVX15420.1"/>
    <property type="molecule type" value="Genomic_DNA"/>
</dbReference>
<dbReference type="Proteomes" id="UP000288805">
    <property type="component" value="Unassembled WGS sequence"/>
</dbReference>
<reference evidence="1 2" key="1">
    <citation type="journal article" date="2018" name="PLoS Genet.">
        <title>Population sequencing reveals clonal diversity and ancestral inbreeding in the grapevine cultivar Chardonnay.</title>
        <authorList>
            <person name="Roach M.J."/>
            <person name="Johnson D.L."/>
            <person name="Bohlmann J."/>
            <person name="van Vuuren H.J."/>
            <person name="Jones S.J."/>
            <person name="Pretorius I.S."/>
            <person name="Schmidt S.A."/>
            <person name="Borneman A.R."/>
        </authorList>
    </citation>
    <scope>NUCLEOTIDE SEQUENCE [LARGE SCALE GENOMIC DNA]</scope>
    <source>
        <strain evidence="2">cv. Chardonnay</strain>
        <tissue evidence="1">Leaf</tissue>
    </source>
</reference>
<accession>A0A438K2J1</accession>
<comment type="caution">
    <text evidence="1">The sequence shown here is derived from an EMBL/GenBank/DDBJ whole genome shotgun (WGS) entry which is preliminary data.</text>
</comment>